<feature type="domain" description="DUF4377" evidence="2">
    <location>
        <begin position="198"/>
        <end position="271"/>
    </location>
</feature>
<dbReference type="AlphaFoldDB" id="A0A6N7Q2P5"/>
<dbReference type="Pfam" id="PF14302">
    <property type="entry name" value="DUF4377"/>
    <property type="match status" value="1"/>
</dbReference>
<feature type="compositionally biased region" description="Basic and acidic residues" evidence="1">
    <location>
        <begin position="88"/>
        <end position="97"/>
    </location>
</feature>
<dbReference type="Proteomes" id="UP000440224">
    <property type="component" value="Unassembled WGS sequence"/>
</dbReference>
<evidence type="ECO:0000256" key="1">
    <source>
        <dbReference type="SAM" id="MobiDB-lite"/>
    </source>
</evidence>
<comment type="caution">
    <text evidence="3">The sequence shown here is derived from an EMBL/GenBank/DDBJ whole genome shotgun (WGS) entry which is preliminary data.</text>
</comment>
<proteinExistence type="predicted"/>
<reference evidence="3 4" key="1">
    <citation type="submission" date="2019-10" db="EMBL/GenBank/DDBJ databases">
        <title>A soil myxobacterium in the family Polyangiaceae.</title>
        <authorList>
            <person name="Li Y."/>
            <person name="Wang J."/>
        </authorList>
    </citation>
    <scope>NUCLEOTIDE SEQUENCE [LARGE SCALE GENOMIC DNA]</scope>
    <source>
        <strain evidence="3 4">DSM 14734</strain>
    </source>
</reference>
<sequence>MTEGHERRRAEHHVALHDGQAVDDVKTHELPGHVVGEVDKSAANMPRRGRTVYLGLLGRRLGGARPCAGRLACRSSRRVRRRALAAPREGDEHHERTTNGTETLAHARTIPGVARRFQEIRAGDRRMRYAPRAMASALRQALLSAALFTAACEPSATQSSATVPVGATTEEANPDAPPVPTSEAKESPAKPGQKTLFVREQRVDCEGEGPMRCMQVRASADAEWELFYGKIEGFSYEEGYTYELRVAPLAATGPRADGPSGRLELVEIVSKEKVEP</sequence>
<evidence type="ECO:0000259" key="2">
    <source>
        <dbReference type="Pfam" id="PF14302"/>
    </source>
</evidence>
<accession>A0A6N7Q2P5</accession>
<dbReference type="OrthoDB" id="423130at2"/>
<feature type="region of interest" description="Disordered" evidence="1">
    <location>
        <begin position="168"/>
        <end position="192"/>
    </location>
</feature>
<protein>
    <submittedName>
        <fullName evidence="3">DUF4377 domain-containing protein</fullName>
    </submittedName>
</protein>
<dbReference type="InterPro" id="IPR025485">
    <property type="entry name" value="DUF4377"/>
</dbReference>
<keyword evidence="4" id="KW-1185">Reference proteome</keyword>
<feature type="region of interest" description="Disordered" evidence="1">
    <location>
        <begin position="78"/>
        <end position="99"/>
    </location>
</feature>
<evidence type="ECO:0000313" key="3">
    <source>
        <dbReference type="EMBL" id="MRG95191.1"/>
    </source>
</evidence>
<organism evidence="3 4">
    <name type="scientific">Polyangium spumosum</name>
    <dbReference type="NCBI Taxonomy" id="889282"/>
    <lineage>
        <taxon>Bacteria</taxon>
        <taxon>Pseudomonadati</taxon>
        <taxon>Myxococcota</taxon>
        <taxon>Polyangia</taxon>
        <taxon>Polyangiales</taxon>
        <taxon>Polyangiaceae</taxon>
        <taxon>Polyangium</taxon>
    </lineage>
</organism>
<evidence type="ECO:0000313" key="4">
    <source>
        <dbReference type="Proteomes" id="UP000440224"/>
    </source>
</evidence>
<name>A0A6N7Q2P5_9BACT</name>
<gene>
    <name evidence="3" type="ORF">GF068_25210</name>
</gene>
<dbReference type="EMBL" id="WJIE01000007">
    <property type="protein sequence ID" value="MRG95191.1"/>
    <property type="molecule type" value="Genomic_DNA"/>
</dbReference>